<accession>A0A0A9B1F9</accession>
<organism evidence="1">
    <name type="scientific">Arundo donax</name>
    <name type="common">Giant reed</name>
    <name type="synonym">Donax arundinaceus</name>
    <dbReference type="NCBI Taxonomy" id="35708"/>
    <lineage>
        <taxon>Eukaryota</taxon>
        <taxon>Viridiplantae</taxon>
        <taxon>Streptophyta</taxon>
        <taxon>Embryophyta</taxon>
        <taxon>Tracheophyta</taxon>
        <taxon>Spermatophyta</taxon>
        <taxon>Magnoliopsida</taxon>
        <taxon>Liliopsida</taxon>
        <taxon>Poales</taxon>
        <taxon>Poaceae</taxon>
        <taxon>PACMAD clade</taxon>
        <taxon>Arundinoideae</taxon>
        <taxon>Arundineae</taxon>
        <taxon>Arundo</taxon>
    </lineage>
</organism>
<dbReference type="EMBL" id="GBRH01241912">
    <property type="protein sequence ID" value="JAD55983.1"/>
    <property type="molecule type" value="Transcribed_RNA"/>
</dbReference>
<evidence type="ECO:0000313" key="1">
    <source>
        <dbReference type="EMBL" id="JAD55983.1"/>
    </source>
</evidence>
<sequence length="15" mass="1580">MPAMNSGRRSTLTSA</sequence>
<protein>
    <submittedName>
        <fullName evidence="1">Uncharacterized protein</fullName>
    </submittedName>
</protein>
<proteinExistence type="predicted"/>
<name>A0A0A9B1F9_ARUDO</name>
<reference evidence="1" key="2">
    <citation type="journal article" date="2015" name="Data Brief">
        <title>Shoot transcriptome of the giant reed, Arundo donax.</title>
        <authorList>
            <person name="Barrero R.A."/>
            <person name="Guerrero F.D."/>
            <person name="Moolhuijzen P."/>
            <person name="Goolsby J.A."/>
            <person name="Tidwell J."/>
            <person name="Bellgard S.E."/>
            <person name="Bellgard M.I."/>
        </authorList>
    </citation>
    <scope>NUCLEOTIDE SEQUENCE</scope>
    <source>
        <tissue evidence="1">Shoot tissue taken approximately 20 cm above the soil surface</tissue>
    </source>
</reference>
<reference evidence="1" key="1">
    <citation type="submission" date="2014-09" db="EMBL/GenBank/DDBJ databases">
        <authorList>
            <person name="Magalhaes I.L.F."/>
            <person name="Oliveira U."/>
            <person name="Santos F.R."/>
            <person name="Vidigal T.H.D.A."/>
            <person name="Brescovit A.D."/>
            <person name="Santos A.J."/>
        </authorList>
    </citation>
    <scope>NUCLEOTIDE SEQUENCE</scope>
    <source>
        <tissue evidence="1">Shoot tissue taken approximately 20 cm above the soil surface</tissue>
    </source>
</reference>